<organism evidence="2 3">
    <name type="scientific">Micromonospora azadirachtae</name>
    <dbReference type="NCBI Taxonomy" id="1970735"/>
    <lineage>
        <taxon>Bacteria</taxon>
        <taxon>Bacillati</taxon>
        <taxon>Actinomycetota</taxon>
        <taxon>Actinomycetes</taxon>
        <taxon>Micromonosporales</taxon>
        <taxon>Micromonosporaceae</taxon>
        <taxon>Micromonospora</taxon>
    </lineage>
</organism>
<evidence type="ECO:0000313" key="3">
    <source>
        <dbReference type="Proteomes" id="UP001597053"/>
    </source>
</evidence>
<dbReference type="Gene3D" id="6.10.250.660">
    <property type="match status" value="1"/>
</dbReference>
<keyword evidence="3" id="KW-1185">Reference proteome</keyword>
<evidence type="ECO:0000313" key="2">
    <source>
        <dbReference type="EMBL" id="MFD0787537.1"/>
    </source>
</evidence>
<dbReference type="Proteomes" id="UP001597053">
    <property type="component" value="Unassembled WGS sequence"/>
</dbReference>
<dbReference type="EMBL" id="JBHTHM010002073">
    <property type="protein sequence ID" value="MFD0787537.1"/>
    <property type="molecule type" value="Genomic_DNA"/>
</dbReference>
<protein>
    <submittedName>
        <fullName evidence="2">DivIVA domain-containing protein</fullName>
    </submittedName>
</protein>
<gene>
    <name evidence="2" type="ORF">ACFQZ8_26850</name>
</gene>
<evidence type="ECO:0000256" key="1">
    <source>
        <dbReference type="SAM" id="MobiDB-lite"/>
    </source>
</evidence>
<feature type="compositionally biased region" description="Basic and acidic residues" evidence="1">
    <location>
        <begin position="50"/>
        <end position="67"/>
    </location>
</feature>
<feature type="region of interest" description="Disordered" evidence="1">
    <location>
        <begin position="145"/>
        <end position="166"/>
    </location>
</feature>
<comment type="caution">
    <text evidence="2">The sequence shown here is derived from an EMBL/GenBank/DDBJ whole genome shotgun (WGS) entry which is preliminary data.</text>
</comment>
<feature type="region of interest" description="Disordered" evidence="1">
    <location>
        <begin position="48"/>
        <end position="67"/>
    </location>
</feature>
<feature type="non-terminal residue" evidence="2">
    <location>
        <position position="166"/>
    </location>
</feature>
<accession>A0ABW3A9W1</accession>
<feature type="compositionally biased region" description="Basic and acidic residues" evidence="1">
    <location>
        <begin position="151"/>
        <end position="166"/>
    </location>
</feature>
<sequence length="166" mass="18520">MPQQQSSPLAFFDNANSQPDFTVGLRGYNTHQVDDFIGRMTAALTQSEQARAEAEQRMNDAQRRLRQADQRVAALEQKVADTNKQLEENSRPTLSGLGTRVEQILRLAEEQANDHRNEAKRESEGILSAARLEAREITDKARAEAAAMKATAEREAGNLRTAAERE</sequence>
<reference evidence="3" key="1">
    <citation type="journal article" date="2019" name="Int. J. Syst. Evol. Microbiol.">
        <title>The Global Catalogue of Microorganisms (GCM) 10K type strain sequencing project: providing services to taxonomists for standard genome sequencing and annotation.</title>
        <authorList>
            <consortium name="The Broad Institute Genomics Platform"/>
            <consortium name="The Broad Institute Genome Sequencing Center for Infectious Disease"/>
            <person name="Wu L."/>
            <person name="Ma J."/>
        </authorList>
    </citation>
    <scope>NUCLEOTIDE SEQUENCE [LARGE SCALE GENOMIC DNA]</scope>
    <source>
        <strain evidence="3">JCM 32148</strain>
    </source>
</reference>
<name>A0ABW3A9W1_9ACTN</name>
<proteinExistence type="predicted"/>